<dbReference type="InterPro" id="IPR055411">
    <property type="entry name" value="LRR_FXL15/At3g58940/PEG3-like"/>
</dbReference>
<dbReference type="PANTHER" id="PTHR31900:SF34">
    <property type="entry name" value="EMB|CAB62440.1-RELATED"/>
    <property type="match status" value="1"/>
</dbReference>
<gene>
    <name evidence="3" type="ORF">FEM48_Zijuj05G0026200</name>
</gene>
<evidence type="ECO:0000259" key="1">
    <source>
        <dbReference type="Pfam" id="PF08387"/>
    </source>
</evidence>
<evidence type="ECO:0008006" key="5">
    <source>
        <dbReference type="Google" id="ProtNLM"/>
    </source>
</evidence>
<name>A0A978VCB8_ZIZJJ</name>
<organism evidence="3 4">
    <name type="scientific">Ziziphus jujuba var. spinosa</name>
    <dbReference type="NCBI Taxonomy" id="714518"/>
    <lineage>
        <taxon>Eukaryota</taxon>
        <taxon>Viridiplantae</taxon>
        <taxon>Streptophyta</taxon>
        <taxon>Embryophyta</taxon>
        <taxon>Tracheophyta</taxon>
        <taxon>Spermatophyta</taxon>
        <taxon>Magnoliopsida</taxon>
        <taxon>eudicotyledons</taxon>
        <taxon>Gunneridae</taxon>
        <taxon>Pentapetalae</taxon>
        <taxon>rosids</taxon>
        <taxon>fabids</taxon>
        <taxon>Rosales</taxon>
        <taxon>Rhamnaceae</taxon>
        <taxon>Paliureae</taxon>
        <taxon>Ziziphus</taxon>
    </lineage>
</organism>
<dbReference type="InterPro" id="IPR050232">
    <property type="entry name" value="FBL13/AtMIF1-like"/>
</dbReference>
<evidence type="ECO:0000313" key="3">
    <source>
        <dbReference type="EMBL" id="KAH7528007.1"/>
    </source>
</evidence>
<dbReference type="AlphaFoldDB" id="A0A978VCB8"/>
<feature type="domain" description="F-box/LRR-repeat protein 15/At3g58940/PEG3-like LRR" evidence="2">
    <location>
        <begin position="3"/>
        <end position="139"/>
    </location>
</feature>
<dbReference type="PANTHER" id="PTHR31900">
    <property type="entry name" value="F-BOX/RNI SUPERFAMILY PROTEIN-RELATED"/>
    <property type="match status" value="1"/>
</dbReference>
<comment type="caution">
    <text evidence="3">The sequence shown here is derived from an EMBL/GenBank/DDBJ whole genome shotgun (WGS) entry which is preliminary data.</text>
</comment>
<evidence type="ECO:0000259" key="2">
    <source>
        <dbReference type="Pfam" id="PF24758"/>
    </source>
</evidence>
<proteinExistence type="predicted"/>
<dbReference type="Gene3D" id="3.80.10.10">
    <property type="entry name" value="Ribonuclease Inhibitor"/>
    <property type="match status" value="1"/>
</dbReference>
<dbReference type="InterPro" id="IPR032675">
    <property type="entry name" value="LRR_dom_sf"/>
</dbReference>
<dbReference type="EMBL" id="JAEACU010000005">
    <property type="protein sequence ID" value="KAH7528007.1"/>
    <property type="molecule type" value="Genomic_DNA"/>
</dbReference>
<reference evidence="3" key="1">
    <citation type="journal article" date="2021" name="Front. Plant Sci.">
        <title>Chromosome-Scale Genome Assembly for Chinese Sour Jujube and Insights Into Its Genome Evolution and Domestication Signature.</title>
        <authorList>
            <person name="Shen L.-Y."/>
            <person name="Luo H."/>
            <person name="Wang X.-L."/>
            <person name="Wang X.-M."/>
            <person name="Qiu X.-J."/>
            <person name="Liu H."/>
            <person name="Zhou S.-S."/>
            <person name="Jia K.-H."/>
            <person name="Nie S."/>
            <person name="Bao Y.-T."/>
            <person name="Zhang R.-G."/>
            <person name="Yun Q.-Z."/>
            <person name="Chai Y.-H."/>
            <person name="Lu J.-Y."/>
            <person name="Li Y."/>
            <person name="Zhao S.-W."/>
            <person name="Mao J.-F."/>
            <person name="Jia S.-G."/>
            <person name="Mao Y.-M."/>
        </authorList>
    </citation>
    <scope>NUCLEOTIDE SEQUENCE</scope>
    <source>
        <strain evidence="3">AT0</strain>
        <tissue evidence="3">Leaf</tissue>
    </source>
</reference>
<feature type="domain" description="FBD" evidence="1">
    <location>
        <begin position="256"/>
        <end position="289"/>
    </location>
</feature>
<dbReference type="InterPro" id="IPR006566">
    <property type="entry name" value="FBD"/>
</dbReference>
<sequence length="322" mass="36561">MFALPSGVLNSASLRYLEVVVGIVPDSLLKLPAATSFGGLESLKLERMSVSIELFSEWISSCKSLKMLFLDDIFGIAELNISSSSLEKLILEDLMVSFDDHDSFCIKVSAERLSYLRIKYWTVKPQIYSLTLHAPKLEQFSWHGIVSHYSYDGSFESLSYSNLSILPCTSSDDEHGALANGIIGKVLETICRVSSLCIMITVFRVFLLISTLRLNTLKIHRWDISEDSPSSQVEEEEQICYTAEYWESQNLEFVYSLKEVEMEIRGEENEIELIKYLLKDAESLKKMTILYPSDLCRQSVISIKIQQFQIASSSIALYFLQS</sequence>
<dbReference type="SUPFAM" id="SSF52047">
    <property type="entry name" value="RNI-like"/>
    <property type="match status" value="1"/>
</dbReference>
<evidence type="ECO:0000313" key="4">
    <source>
        <dbReference type="Proteomes" id="UP000813462"/>
    </source>
</evidence>
<accession>A0A978VCB8</accession>
<dbReference type="Pfam" id="PF24758">
    <property type="entry name" value="LRR_At5g56370"/>
    <property type="match status" value="1"/>
</dbReference>
<dbReference type="Proteomes" id="UP000813462">
    <property type="component" value="Unassembled WGS sequence"/>
</dbReference>
<dbReference type="Pfam" id="PF08387">
    <property type="entry name" value="FBD"/>
    <property type="match status" value="1"/>
</dbReference>
<protein>
    <recommendedName>
        <fullName evidence="5">FBD domain-containing protein</fullName>
    </recommendedName>
</protein>